<dbReference type="InterPro" id="IPR041780">
    <property type="entry name" value="MPP_PrpE-like"/>
</dbReference>
<dbReference type="SUPFAM" id="SSF56091">
    <property type="entry name" value="DNA ligase/mRNA capping enzyme, catalytic domain"/>
    <property type="match status" value="1"/>
</dbReference>
<dbReference type="SUPFAM" id="SSF52540">
    <property type="entry name" value="P-loop containing nucleoside triphosphate hydrolases"/>
    <property type="match status" value="1"/>
</dbReference>
<dbReference type="Gene3D" id="3.60.21.10">
    <property type="match status" value="1"/>
</dbReference>
<dbReference type="InterPro" id="IPR032380">
    <property type="entry name" value="PNKP_ligase_dom"/>
</dbReference>
<dbReference type="GO" id="GO:0005737">
    <property type="term" value="C:cytoplasm"/>
    <property type="evidence" value="ECO:0007669"/>
    <property type="project" value="TreeGrafter"/>
</dbReference>
<evidence type="ECO:0000313" key="4">
    <source>
        <dbReference type="Proteomes" id="UP000231019"/>
    </source>
</evidence>
<dbReference type="CDD" id="cd07423">
    <property type="entry name" value="MPP_Prp_like"/>
    <property type="match status" value="1"/>
</dbReference>
<name>A0A2M7FXG6_9BACT</name>
<comment type="caution">
    <text evidence="3">The sequence shown here is derived from an EMBL/GenBank/DDBJ whole genome shotgun (WGS) entry which is preliminary data.</text>
</comment>
<feature type="domain" description="Polynucleotide kinase-phosphatase ligase" evidence="2">
    <location>
        <begin position="472"/>
        <end position="847"/>
    </location>
</feature>
<evidence type="ECO:0000259" key="2">
    <source>
        <dbReference type="Pfam" id="PF16542"/>
    </source>
</evidence>
<dbReference type="GO" id="GO:0016791">
    <property type="term" value="F:phosphatase activity"/>
    <property type="evidence" value="ECO:0007669"/>
    <property type="project" value="TreeGrafter"/>
</dbReference>
<dbReference type="InterPro" id="IPR050126">
    <property type="entry name" value="Ap4A_hydrolase"/>
</dbReference>
<organism evidence="3 4">
    <name type="scientific">bacterium (Candidatus Blackallbacteria) CG17_big_fil_post_rev_8_21_14_2_50_48_46</name>
    <dbReference type="NCBI Taxonomy" id="2014261"/>
    <lineage>
        <taxon>Bacteria</taxon>
        <taxon>Candidatus Blackallbacteria</taxon>
    </lineage>
</organism>
<gene>
    <name evidence="3" type="ORF">COW36_23145</name>
</gene>
<feature type="domain" description="Calcineurin-like phosphoesterase" evidence="1">
    <location>
        <begin position="185"/>
        <end position="380"/>
    </location>
</feature>
<reference evidence="3 4" key="1">
    <citation type="submission" date="2017-09" db="EMBL/GenBank/DDBJ databases">
        <title>Depth-based differentiation of microbial function through sediment-hosted aquifers and enrichment of novel symbionts in the deep terrestrial subsurface.</title>
        <authorList>
            <person name="Probst A.J."/>
            <person name="Ladd B."/>
            <person name="Jarett J.K."/>
            <person name="Geller-Mcgrath D.E."/>
            <person name="Sieber C.M."/>
            <person name="Emerson J.B."/>
            <person name="Anantharaman K."/>
            <person name="Thomas B.C."/>
            <person name="Malmstrom R."/>
            <person name="Stieglmeier M."/>
            <person name="Klingl A."/>
            <person name="Woyke T."/>
            <person name="Ryan C.M."/>
            <person name="Banfield J.F."/>
        </authorList>
    </citation>
    <scope>NUCLEOTIDE SEQUENCE [LARGE SCALE GENOMIC DNA]</scope>
    <source>
        <strain evidence="3">CG17_big_fil_post_rev_8_21_14_2_50_48_46</strain>
    </source>
</reference>
<dbReference type="GO" id="GO:0016301">
    <property type="term" value="F:kinase activity"/>
    <property type="evidence" value="ECO:0007669"/>
    <property type="project" value="UniProtKB-KW"/>
</dbReference>
<dbReference type="NCBIfam" id="TIGR04075">
    <property type="entry name" value="bacter_Pnkp"/>
    <property type="match status" value="1"/>
</dbReference>
<dbReference type="PANTHER" id="PTHR42850:SF7">
    <property type="entry name" value="BIS(5'-NUCLEOSYL)-TETRAPHOSPHATASE PRPE [ASYMMETRICAL]"/>
    <property type="match status" value="1"/>
</dbReference>
<evidence type="ECO:0000259" key="1">
    <source>
        <dbReference type="Pfam" id="PF00149"/>
    </source>
</evidence>
<dbReference type="Gene3D" id="3.40.50.300">
    <property type="entry name" value="P-loop containing nucleotide triphosphate hydrolases"/>
    <property type="match status" value="1"/>
</dbReference>
<dbReference type="InterPro" id="IPR029052">
    <property type="entry name" value="Metallo-depent_PP-like"/>
</dbReference>
<dbReference type="AlphaFoldDB" id="A0A2M7FXG6"/>
<dbReference type="PANTHER" id="PTHR42850">
    <property type="entry name" value="METALLOPHOSPHOESTERASE"/>
    <property type="match status" value="1"/>
</dbReference>
<keyword evidence="3" id="KW-0418">Kinase</keyword>
<dbReference type="SUPFAM" id="SSF56300">
    <property type="entry name" value="Metallo-dependent phosphatases"/>
    <property type="match status" value="1"/>
</dbReference>
<proteinExistence type="predicted"/>
<dbReference type="Proteomes" id="UP000231019">
    <property type="component" value="Unassembled WGS sequence"/>
</dbReference>
<accession>A0A2M7FXG6</accession>
<dbReference type="Pfam" id="PF16542">
    <property type="entry name" value="PNKP_ligase"/>
    <property type="match status" value="1"/>
</dbReference>
<dbReference type="InterPro" id="IPR004843">
    <property type="entry name" value="Calcineurin-like_PHP"/>
</dbReference>
<keyword evidence="3" id="KW-0808">Transferase</keyword>
<protein>
    <submittedName>
        <fullName evidence="3">Polynucleotide kinase-phosphatase</fullName>
    </submittedName>
</protein>
<sequence>MPETQVLKIPELSLVLLIGASGSGKSSFGRRHFLPTEVISSDFCRGLVADNENDQSATGDAFDLVYAIAAKRLAAGRLTVIDATHVQAGSRTRALQLAKQFHVLPVAIVLKMPERLCQDRNAQRPDRQFGPHVVSRQTQDLRRTLKLLKQEGFRSVFTLESPEQVEQVQIERVRLWTDRRDEEGPFDIIGDVHGCGDELEALLGLLGYQADAEAAYRHPEGRKVVFLGDLVDRGPRIVDCLNLAMRMTQAGTALCVPGNHESKFLRWLRGKNVKPIHGFQETLDQVQALPEPEQADFKRRAESFIDGLISHFVLDQGRLVVAHAGMRSELQGRASGRVREFALYGETTGETDEFGLPVRYPWASEYRGAAKVVYGHTPVPEAEWLNGTICLDTGCVFGGKLTALRYPEQTLVQVPAAQVYCEPLRPLREIQTGVSAQQYDDRRLELSEITGKQILETRLKRQVIIQAENAAAALEVLSRYSVDPRWLIYLPPTMSPSETSSEPDYLEHPREALGYYRAQGLKRVICQEKHMGSRAVVVICRDLETAKRRFGVNVGTQGTCYTRTGRAFFSQPALEAAFLERVAATLSQGDWWQRFDSDWFCLDAELLPWSAKAQELIRQQYAALSSAAGAALGETLKTLAQAKKPELETLQARIQERALLAGAFREAWQPYCWPVHQLEDYKLAPFQILASEGRVYHDQTHLWQIETLAELAQLDPGLFRATAWKEVDFEAAGSIEAALDWWLELTAAGGEGMVVKPLEAIARGSKGYVQPGVKCRGREYLRMIYSPEYTRPEHLKRLKKRGLAAKRSLALREFALGMEALERFVAKAPLREVHRCVAGLLALESEPVDPRL</sequence>
<dbReference type="Pfam" id="PF13671">
    <property type="entry name" value="AAA_33"/>
    <property type="match status" value="1"/>
</dbReference>
<dbReference type="Pfam" id="PF00149">
    <property type="entry name" value="Metallophos"/>
    <property type="match status" value="1"/>
</dbReference>
<dbReference type="Gene3D" id="3.30.470.30">
    <property type="entry name" value="DNA ligase/mRNA capping enzyme"/>
    <property type="match status" value="1"/>
</dbReference>
<dbReference type="InterPro" id="IPR024028">
    <property type="entry name" value="PNKP_bac"/>
</dbReference>
<dbReference type="EMBL" id="PFFQ01000065">
    <property type="protein sequence ID" value="PIW13941.1"/>
    <property type="molecule type" value="Genomic_DNA"/>
</dbReference>
<dbReference type="InterPro" id="IPR027417">
    <property type="entry name" value="P-loop_NTPase"/>
</dbReference>
<evidence type="ECO:0000313" key="3">
    <source>
        <dbReference type="EMBL" id="PIW13941.1"/>
    </source>
</evidence>